<evidence type="ECO:0000313" key="3">
    <source>
        <dbReference type="EMBL" id="CAD9991895.1"/>
    </source>
</evidence>
<feature type="coiled-coil region" evidence="1">
    <location>
        <begin position="266"/>
        <end position="293"/>
    </location>
</feature>
<gene>
    <name evidence="3" type="ORF">APAL1065_LOCUS25598</name>
</gene>
<evidence type="ECO:0000256" key="2">
    <source>
        <dbReference type="SAM" id="MobiDB-lite"/>
    </source>
</evidence>
<keyword evidence="1" id="KW-0175">Coiled coil</keyword>
<dbReference type="EMBL" id="HBHT01038108">
    <property type="protein sequence ID" value="CAD9991895.1"/>
    <property type="molecule type" value="Transcribed_RNA"/>
</dbReference>
<evidence type="ECO:0000256" key="1">
    <source>
        <dbReference type="SAM" id="Coils"/>
    </source>
</evidence>
<dbReference type="AlphaFoldDB" id="A0A7S3DXG1"/>
<reference evidence="3" key="1">
    <citation type="submission" date="2021-01" db="EMBL/GenBank/DDBJ databases">
        <authorList>
            <person name="Corre E."/>
            <person name="Pelletier E."/>
            <person name="Niang G."/>
            <person name="Scheremetjew M."/>
            <person name="Finn R."/>
            <person name="Kale V."/>
            <person name="Holt S."/>
            <person name="Cochrane G."/>
            <person name="Meng A."/>
            <person name="Brown T."/>
            <person name="Cohen L."/>
        </authorList>
    </citation>
    <scope>NUCLEOTIDE SEQUENCE</scope>
    <source>
        <strain evidence="3">CCMP125</strain>
    </source>
</reference>
<feature type="compositionally biased region" description="Polar residues" evidence="2">
    <location>
        <begin position="384"/>
        <end position="407"/>
    </location>
</feature>
<organism evidence="3">
    <name type="scientific">Entomoneis paludosa</name>
    <dbReference type="NCBI Taxonomy" id="265537"/>
    <lineage>
        <taxon>Eukaryota</taxon>
        <taxon>Sar</taxon>
        <taxon>Stramenopiles</taxon>
        <taxon>Ochrophyta</taxon>
        <taxon>Bacillariophyta</taxon>
        <taxon>Bacillariophyceae</taxon>
        <taxon>Bacillariophycidae</taxon>
        <taxon>Entomoneidaceae</taxon>
        <taxon>Entomoneis</taxon>
    </lineage>
</organism>
<proteinExistence type="predicted"/>
<feature type="region of interest" description="Disordered" evidence="2">
    <location>
        <begin position="383"/>
        <end position="407"/>
    </location>
</feature>
<accession>A0A7S3DXG1</accession>
<feature type="coiled-coil region" evidence="1">
    <location>
        <begin position="105"/>
        <end position="132"/>
    </location>
</feature>
<protein>
    <submittedName>
        <fullName evidence="3">Uncharacterized protein</fullName>
    </submittedName>
</protein>
<name>A0A7S3DXG1_9STRA</name>
<sequence length="439" mass="48815">MLHGAQQIGVLRLRLRLHTVTTPEQARAEVAPFGLTSQHHLPARLGGTALTPEAWLAQRLQLEHSRYAFLENPPTTTTLVVPPPPQENPTTPTINWQELREWSEERAEQKALQKLQQQHESLRQQEALLQAQITCANSVAQQYESDHQKIQDYLQTFLEASVVTTTDGPAALATAAQEILQHLLFFRGRNAVTGQFMFESQTAGQDEAVVQQIALLEQALPLLTCTILKQHEERSSTTTSTITRTGIIISDHEEEEEDPVDFVPADDSLDRTIQALQQQLADLQSKQDSLSKQQDFLQASQVCAQDTAQGFDTYQQETLPRLKKSIVTLLTSLSQNLAALDPTPVAQRILSKVLWFGGSEPPPVTAETLSLGLETSLAVAPETTLDQKAPSQNPKQMEANTTRTNTSKPVGEIVWRSDRCLTKECKNVKNVCIVDENRI</sequence>